<proteinExistence type="inferred from homology"/>
<dbReference type="GO" id="GO:0005524">
    <property type="term" value="F:ATP binding"/>
    <property type="evidence" value="ECO:0007669"/>
    <property type="project" value="UniProtKB-KW"/>
</dbReference>
<dbReference type="EMBL" id="CP121196">
    <property type="protein sequence ID" value="XBH16297.1"/>
    <property type="molecule type" value="Genomic_DNA"/>
</dbReference>
<dbReference type="InterPro" id="IPR050406">
    <property type="entry name" value="FGGY_Carb_Kinase"/>
</dbReference>
<dbReference type="GO" id="GO:0008993">
    <property type="term" value="F:rhamnulokinase activity"/>
    <property type="evidence" value="ECO:0007669"/>
    <property type="project" value="InterPro"/>
</dbReference>
<dbReference type="CDD" id="cd07771">
    <property type="entry name" value="ASKHA_NBD_FGGY_RhaB-like"/>
    <property type="match status" value="1"/>
</dbReference>
<keyword evidence="4 9" id="KW-0418">Kinase</keyword>
<sequence length="485" mass="52381">MNEQNGRFPEDSRARVAIDLGAESCRVSLLRWRDGLPHIAEVHRISNGPVEDGESLKWPLGGILAGIEGGLRRAAVEAPEGIASIAVDGWAVDYVRLDSKGQPLHDAFCYRDQRTVAAKQKVDSMVAPEETFRRTGAQPLRINTMYQLFADDEEIADAPWLCLPEYVLHWLGAPPVAEYTNATHTGLIDFATGDWAYDLFARLSLSVNAAPRVVAPGTRLGRLKGPLTELEAFRDTELIAPACHDTASAIAGIPVDLDSTAYICSGTWSLVGTVVSIPIATPEAMAARYTNQGAATGGFCFHTNVNGMWLLRQCMESWASEGRSLTIPGLVQEAASCECAGIINVDADPLLLSGDMPGRINRELAATGSQTVPETPGNEALFARVIFESLATRYATALADLEQMLDRKMSRIHIIGGASRNQLLADLTSQRTGIPVECGHPESSTIGNFAVQVAASESPTRPATRFEVRQWAGRLCSCLPEPCIR</sequence>
<organism evidence="9">
    <name type="scientific">Telmatobacter sp. DSM 110680</name>
    <dbReference type="NCBI Taxonomy" id="3036704"/>
    <lineage>
        <taxon>Bacteria</taxon>
        <taxon>Pseudomonadati</taxon>
        <taxon>Acidobacteriota</taxon>
        <taxon>Terriglobia</taxon>
        <taxon>Terriglobales</taxon>
        <taxon>Acidobacteriaceae</taxon>
        <taxon>Telmatobacter</taxon>
    </lineage>
</organism>
<comment type="similarity">
    <text evidence="1">Belongs to the FGGY kinase family.</text>
</comment>
<keyword evidence="5" id="KW-0067">ATP-binding</keyword>
<dbReference type="InterPro" id="IPR018485">
    <property type="entry name" value="FGGY_C"/>
</dbReference>
<evidence type="ECO:0000313" key="9">
    <source>
        <dbReference type="EMBL" id="XBH16297.1"/>
    </source>
</evidence>
<dbReference type="GO" id="GO:0019301">
    <property type="term" value="P:rhamnose catabolic process"/>
    <property type="evidence" value="ECO:0007669"/>
    <property type="project" value="InterPro"/>
</dbReference>
<gene>
    <name evidence="9" type="ORF">P8935_17195</name>
</gene>
<accession>A0AAU7DE42</accession>
<evidence type="ECO:0000256" key="6">
    <source>
        <dbReference type="ARBA" id="ARBA00023308"/>
    </source>
</evidence>
<protein>
    <submittedName>
        <fullName evidence="9">FGGY-family carbohydrate kinase</fullName>
    </submittedName>
</protein>
<feature type="domain" description="Carbohydrate kinase FGGY N-terminal" evidence="7">
    <location>
        <begin position="16"/>
        <end position="251"/>
    </location>
</feature>
<dbReference type="Gene3D" id="3.30.420.40">
    <property type="match status" value="2"/>
</dbReference>
<evidence type="ECO:0000259" key="8">
    <source>
        <dbReference type="Pfam" id="PF02782"/>
    </source>
</evidence>
<dbReference type="PANTHER" id="PTHR43095">
    <property type="entry name" value="SUGAR KINASE"/>
    <property type="match status" value="1"/>
</dbReference>
<evidence type="ECO:0000256" key="5">
    <source>
        <dbReference type="ARBA" id="ARBA00022840"/>
    </source>
</evidence>
<dbReference type="Pfam" id="PF00370">
    <property type="entry name" value="FGGY_N"/>
    <property type="match status" value="1"/>
</dbReference>
<dbReference type="Pfam" id="PF02782">
    <property type="entry name" value="FGGY_C"/>
    <property type="match status" value="1"/>
</dbReference>
<evidence type="ECO:0000256" key="2">
    <source>
        <dbReference type="ARBA" id="ARBA00022679"/>
    </source>
</evidence>
<dbReference type="InterPro" id="IPR043129">
    <property type="entry name" value="ATPase_NBD"/>
</dbReference>
<evidence type="ECO:0000256" key="3">
    <source>
        <dbReference type="ARBA" id="ARBA00022741"/>
    </source>
</evidence>
<feature type="domain" description="Carbohydrate kinase FGGY C-terminal" evidence="8">
    <location>
        <begin position="261"/>
        <end position="455"/>
    </location>
</feature>
<keyword evidence="6" id="KW-0684">Rhamnose metabolism</keyword>
<reference evidence="9" key="1">
    <citation type="submission" date="2023-03" db="EMBL/GenBank/DDBJ databases">
        <title>Edaphobacter sp.</title>
        <authorList>
            <person name="Huber K.J."/>
            <person name="Papendorf J."/>
            <person name="Pilke C."/>
            <person name="Bunk B."/>
            <person name="Sproeer C."/>
            <person name="Pester M."/>
        </authorList>
    </citation>
    <scope>NUCLEOTIDE SEQUENCE</scope>
    <source>
        <strain evidence="9">DSM 110680</strain>
    </source>
</reference>
<evidence type="ECO:0000259" key="7">
    <source>
        <dbReference type="Pfam" id="PF00370"/>
    </source>
</evidence>
<keyword evidence="3" id="KW-0547">Nucleotide-binding</keyword>
<dbReference type="RefSeq" id="WP_348261526.1">
    <property type="nucleotide sequence ID" value="NZ_CP121196.1"/>
</dbReference>
<dbReference type="InterPro" id="IPR018484">
    <property type="entry name" value="FGGY_N"/>
</dbReference>
<evidence type="ECO:0000256" key="1">
    <source>
        <dbReference type="ARBA" id="ARBA00009156"/>
    </source>
</evidence>
<name>A0AAU7DE42_9BACT</name>
<dbReference type="SUPFAM" id="SSF53067">
    <property type="entry name" value="Actin-like ATPase domain"/>
    <property type="match status" value="2"/>
</dbReference>
<keyword evidence="2" id="KW-0808">Transferase</keyword>
<dbReference type="InterPro" id="IPR013449">
    <property type="entry name" value="Rhamnulokinase"/>
</dbReference>
<dbReference type="AlphaFoldDB" id="A0AAU7DE42"/>
<evidence type="ECO:0000256" key="4">
    <source>
        <dbReference type="ARBA" id="ARBA00022777"/>
    </source>
</evidence>